<dbReference type="Proteomes" id="UP000501849">
    <property type="component" value="Plasmid unnamed1"/>
</dbReference>
<name>A0A6H0S0E6_9MYCO</name>
<proteinExistence type="predicted"/>
<evidence type="ECO:0000313" key="1">
    <source>
        <dbReference type="EMBL" id="QIV79517.1"/>
    </source>
</evidence>
<sequence length="190" mass="20791">MTAALAPAFTVILTDAQPTLFSIDDEAFTRWCDAKGEELACEIPTRTNPRAGAALSDLFHNAKEAAVILGDNAFELDVYGDDDEDVSGFYAVLKNNVGNQRLVGLTSGWTEVPRVEDATDARLGAREHLDEICTVANDVLRAVAARPDATATSHQHFGYWINRARGTARCYQCQYQFTGTDTTAEDWQPS</sequence>
<dbReference type="RefSeq" id="WP_168140275.1">
    <property type="nucleotide sequence ID" value="NZ_CP038797.1"/>
</dbReference>
<protein>
    <submittedName>
        <fullName evidence="1">Uncharacterized protein</fullName>
    </submittedName>
</protein>
<keyword evidence="2" id="KW-1185">Reference proteome</keyword>
<reference evidence="1 2" key="1">
    <citation type="submission" date="2019-04" db="EMBL/GenBank/DDBJ databases">
        <title>Draft, Whole-Genome Sequence of the Anthracene-degrading Mycobacterium frederiksbergense LB501T, Isolated from a Polycyclic Aromatic Hydrocarbon (PAH)-Contaminated Soil.</title>
        <authorList>
            <person name="Augelletti F."/>
        </authorList>
    </citation>
    <scope>NUCLEOTIDE SEQUENCE [LARGE SCALE GENOMIC DNA]</scope>
    <source>
        <strain evidence="1 2">LB 501T</strain>
        <plasmid evidence="1 2">unnamed1</plasmid>
    </source>
</reference>
<evidence type="ECO:0000313" key="2">
    <source>
        <dbReference type="Proteomes" id="UP000501849"/>
    </source>
</evidence>
<keyword evidence="1" id="KW-0614">Plasmid</keyword>
<geneLocation type="plasmid" evidence="1 2">
    <name>unnamed1</name>
</geneLocation>
<dbReference type="EMBL" id="CP038797">
    <property type="protein sequence ID" value="QIV79517.1"/>
    <property type="molecule type" value="Genomic_DNA"/>
</dbReference>
<gene>
    <name evidence="1" type="ORF">EXE63_00245</name>
</gene>
<dbReference type="AlphaFoldDB" id="A0A6H0S0E6"/>
<organism evidence="1 2">
    <name type="scientific">Mycolicibacterium frederiksbergense</name>
    <dbReference type="NCBI Taxonomy" id="117567"/>
    <lineage>
        <taxon>Bacteria</taxon>
        <taxon>Bacillati</taxon>
        <taxon>Actinomycetota</taxon>
        <taxon>Actinomycetes</taxon>
        <taxon>Mycobacteriales</taxon>
        <taxon>Mycobacteriaceae</taxon>
        <taxon>Mycolicibacterium</taxon>
    </lineage>
</organism>
<accession>A0A6H0S0E6</accession>
<dbReference type="KEGG" id="mfre:EXE63_00245"/>